<dbReference type="InParanoid" id="A0A6J0BXX3"/>
<evidence type="ECO:0000313" key="1">
    <source>
        <dbReference type="Proteomes" id="UP000829291"/>
    </source>
</evidence>
<dbReference type="RefSeq" id="XP_015519119.1">
    <property type="nucleotide sequence ID" value="XM_015663633.2"/>
</dbReference>
<reference evidence="2" key="1">
    <citation type="submission" date="2025-08" db="UniProtKB">
        <authorList>
            <consortium name="RefSeq"/>
        </authorList>
    </citation>
    <scope>IDENTIFICATION</scope>
    <source>
        <tissue evidence="2">Thorax and Abdomen</tissue>
    </source>
</reference>
<organism evidence="2">
    <name type="scientific">Neodiprion lecontei</name>
    <name type="common">Redheaded pine sawfly</name>
    <dbReference type="NCBI Taxonomy" id="441921"/>
    <lineage>
        <taxon>Eukaryota</taxon>
        <taxon>Metazoa</taxon>
        <taxon>Ecdysozoa</taxon>
        <taxon>Arthropoda</taxon>
        <taxon>Hexapoda</taxon>
        <taxon>Insecta</taxon>
        <taxon>Pterygota</taxon>
        <taxon>Neoptera</taxon>
        <taxon>Endopterygota</taxon>
        <taxon>Hymenoptera</taxon>
        <taxon>Tenthredinoidea</taxon>
        <taxon>Diprionidae</taxon>
        <taxon>Diprioninae</taxon>
        <taxon>Neodiprion</taxon>
    </lineage>
</organism>
<dbReference type="Proteomes" id="UP000829291">
    <property type="component" value="Chromosome 5"/>
</dbReference>
<gene>
    <name evidence="2" type="primary">LOC107223818</name>
</gene>
<protein>
    <submittedName>
        <fullName evidence="2">Uncharacterized protein LOC107223818</fullName>
    </submittedName>
</protein>
<evidence type="ECO:0000313" key="2">
    <source>
        <dbReference type="RefSeq" id="XP_015519119.1"/>
    </source>
</evidence>
<dbReference type="AlphaFoldDB" id="A0A6J0BXX3"/>
<dbReference type="Gene3D" id="3.90.1720.10">
    <property type="entry name" value="endopeptidase domain like (from Nostoc punctiforme)"/>
    <property type="match status" value="1"/>
</dbReference>
<proteinExistence type="predicted"/>
<sequence length="224" mass="25477">MAARLFKSLLLGNKSNGCSGYRGKALESTRLFPLRDSRWFTKKEYNLFENVLDSGYILELRATNKNDGRNVNKDIAATVEYGIVLWIEKPAGEKKEAMVVHLVKANNKYQNKGRGIIFSTLQSFWADATEIRINNTDDSKESPNASSIIIERINCASKGSYKWTASRSFVRWCRYGHSVPDKEIWKRREMQNSVIRWGSVSASAGALLYLSKQQRHHSAGNHRA</sequence>
<dbReference type="GeneID" id="107223818"/>
<accession>A0A6J0BXX3</accession>
<dbReference type="KEGG" id="nlo:107223818"/>
<keyword evidence="1" id="KW-1185">Reference proteome</keyword>
<name>A0A6J0BXX3_NEOLC</name>
<dbReference type="OrthoDB" id="6357691at2759"/>